<evidence type="ECO:0000256" key="1">
    <source>
        <dbReference type="SAM" id="MobiDB-lite"/>
    </source>
</evidence>
<dbReference type="STRING" id="1238182.C882_0265"/>
<evidence type="ECO:0008006" key="4">
    <source>
        <dbReference type="Google" id="ProtNLM"/>
    </source>
</evidence>
<organism evidence="2 3">
    <name type="scientific">Caenispirillum salinarum AK4</name>
    <dbReference type="NCBI Taxonomy" id="1238182"/>
    <lineage>
        <taxon>Bacteria</taxon>
        <taxon>Pseudomonadati</taxon>
        <taxon>Pseudomonadota</taxon>
        <taxon>Alphaproteobacteria</taxon>
        <taxon>Rhodospirillales</taxon>
        <taxon>Novispirillaceae</taxon>
        <taxon>Caenispirillum</taxon>
    </lineage>
</organism>
<dbReference type="Gene3D" id="3.40.190.10">
    <property type="entry name" value="Periplasmic binding protein-like II"/>
    <property type="match status" value="2"/>
</dbReference>
<evidence type="ECO:0000313" key="3">
    <source>
        <dbReference type="Proteomes" id="UP000009881"/>
    </source>
</evidence>
<dbReference type="NCBIfam" id="TIGR02122">
    <property type="entry name" value="TRAP_TAXI"/>
    <property type="match status" value="1"/>
</dbReference>
<dbReference type="Proteomes" id="UP000009881">
    <property type="component" value="Unassembled WGS sequence"/>
</dbReference>
<gene>
    <name evidence="2" type="ORF">C882_0265</name>
</gene>
<evidence type="ECO:0000313" key="2">
    <source>
        <dbReference type="EMBL" id="EKV29835.1"/>
    </source>
</evidence>
<accession>K9GV17</accession>
<reference evidence="2 3" key="1">
    <citation type="journal article" date="2013" name="Genome Announc.">
        <title>Draft Genome Sequence of an Alphaproteobacterium, Caenispirillum salinarum AK4(T), Isolated from a Solar Saltern.</title>
        <authorList>
            <person name="Khatri I."/>
            <person name="Singh A."/>
            <person name="Korpole S."/>
            <person name="Pinnaka A.K."/>
            <person name="Subramanian S."/>
        </authorList>
    </citation>
    <scope>NUCLEOTIDE SEQUENCE [LARGE SCALE GENOMIC DNA]</scope>
    <source>
        <strain evidence="2 3">AK4</strain>
    </source>
</reference>
<protein>
    <recommendedName>
        <fullName evidence="4">TRAP transporter solute receptor, TAXI family</fullName>
    </recommendedName>
</protein>
<feature type="compositionally biased region" description="Low complexity" evidence="1">
    <location>
        <begin position="12"/>
        <end position="21"/>
    </location>
</feature>
<feature type="compositionally biased region" description="Pro residues" evidence="1">
    <location>
        <begin position="22"/>
        <end position="31"/>
    </location>
</feature>
<dbReference type="Pfam" id="PF16868">
    <property type="entry name" value="NMT1_3"/>
    <property type="match status" value="1"/>
</dbReference>
<sequence length="374" mass="39585">MGLLALTAMPAAAQSPSAPGSGAPPPLPLPPSMMGDFSADLMPDLPDLSTLPRADTEDDDRFVIIHSGHTSGVYYLAAAAICEALGATFEDHRIHCAAERTTGDPENAAALKSGEAEVALIQGDDNYRAAVGEADIGPARSIMSLFYESAVVVSRPEVDIAAVRDLDGLTVNLGPDESAPRHLWSLLSQHGIAPKPDAIVLTQYERPALHRLMCEEEIDAYVDWIGHPAPYIGRTARYCNARIGGVPWTETVTDLVDRTPWLYRTVIPGGSYVGQDEPVKTIGTRATLVARADTDAEIVYHITRAVLSDLERFRGYARALRASSLVPMISEGNYLPFHAGARRYFDEQGLPAAAGVDAEASAGAGAGAGAGADG</sequence>
<comment type="caution">
    <text evidence="2">The sequence shown here is derived from an EMBL/GenBank/DDBJ whole genome shotgun (WGS) entry which is preliminary data.</text>
</comment>
<keyword evidence="3" id="KW-1185">Reference proteome</keyword>
<dbReference type="eggNOG" id="COG2358">
    <property type="taxonomic scope" value="Bacteria"/>
</dbReference>
<dbReference type="SUPFAM" id="SSF53850">
    <property type="entry name" value="Periplasmic binding protein-like II"/>
    <property type="match status" value="1"/>
</dbReference>
<dbReference type="InterPro" id="IPR011852">
    <property type="entry name" value="TRAP_TAXI"/>
</dbReference>
<proteinExistence type="predicted"/>
<dbReference type="AlphaFoldDB" id="K9GV17"/>
<name>K9GV17_9PROT</name>
<feature type="region of interest" description="Disordered" evidence="1">
    <location>
        <begin position="12"/>
        <end position="36"/>
    </location>
</feature>
<dbReference type="PANTHER" id="PTHR42941:SF1">
    <property type="entry name" value="SLL1037 PROTEIN"/>
    <property type="match status" value="1"/>
</dbReference>
<dbReference type="EMBL" id="ANHY01000011">
    <property type="protein sequence ID" value="EKV29835.1"/>
    <property type="molecule type" value="Genomic_DNA"/>
</dbReference>
<dbReference type="PANTHER" id="PTHR42941">
    <property type="entry name" value="SLL1037 PROTEIN"/>
    <property type="match status" value="1"/>
</dbReference>